<sequence length="115" mass="13570">MRYTMLRRLSPRSHVPSEDLNQRESTSRGGPWLPLFNTCPHNFLESCILQNTNRFHSISGFRPARPFFQVVQERHFLSLCFCSNMFIFSVTVRPKQLHARHHHLSLTTNDVPRSY</sequence>
<protein>
    <submittedName>
        <fullName evidence="2">Uncharacterized protein</fullName>
    </submittedName>
</protein>
<organism evidence="2 3">
    <name type="scientific">Botryobasidium botryosum (strain FD-172 SS1)</name>
    <dbReference type="NCBI Taxonomy" id="930990"/>
    <lineage>
        <taxon>Eukaryota</taxon>
        <taxon>Fungi</taxon>
        <taxon>Dikarya</taxon>
        <taxon>Basidiomycota</taxon>
        <taxon>Agaricomycotina</taxon>
        <taxon>Agaricomycetes</taxon>
        <taxon>Cantharellales</taxon>
        <taxon>Botryobasidiaceae</taxon>
        <taxon>Botryobasidium</taxon>
    </lineage>
</organism>
<dbReference type="Proteomes" id="UP000027195">
    <property type="component" value="Unassembled WGS sequence"/>
</dbReference>
<feature type="compositionally biased region" description="Basic and acidic residues" evidence="1">
    <location>
        <begin position="15"/>
        <end position="26"/>
    </location>
</feature>
<evidence type="ECO:0000256" key="1">
    <source>
        <dbReference type="SAM" id="MobiDB-lite"/>
    </source>
</evidence>
<dbReference type="AlphaFoldDB" id="A0A067MAC4"/>
<accession>A0A067MAC4</accession>
<reference evidence="3" key="1">
    <citation type="journal article" date="2014" name="Proc. Natl. Acad. Sci. U.S.A.">
        <title>Extensive sampling of basidiomycete genomes demonstrates inadequacy of the white-rot/brown-rot paradigm for wood decay fungi.</title>
        <authorList>
            <person name="Riley R."/>
            <person name="Salamov A.A."/>
            <person name="Brown D.W."/>
            <person name="Nagy L.G."/>
            <person name="Floudas D."/>
            <person name="Held B.W."/>
            <person name="Levasseur A."/>
            <person name="Lombard V."/>
            <person name="Morin E."/>
            <person name="Otillar R."/>
            <person name="Lindquist E.A."/>
            <person name="Sun H."/>
            <person name="LaButti K.M."/>
            <person name="Schmutz J."/>
            <person name="Jabbour D."/>
            <person name="Luo H."/>
            <person name="Baker S.E."/>
            <person name="Pisabarro A.G."/>
            <person name="Walton J.D."/>
            <person name="Blanchette R.A."/>
            <person name="Henrissat B."/>
            <person name="Martin F."/>
            <person name="Cullen D."/>
            <person name="Hibbett D.S."/>
            <person name="Grigoriev I.V."/>
        </authorList>
    </citation>
    <scope>NUCLEOTIDE SEQUENCE [LARGE SCALE GENOMIC DNA]</scope>
    <source>
        <strain evidence="3">FD-172 SS1</strain>
    </source>
</reference>
<name>A0A067MAC4_BOTB1</name>
<keyword evidence="3" id="KW-1185">Reference proteome</keyword>
<gene>
    <name evidence="2" type="ORF">BOTBODRAFT_417645</name>
</gene>
<evidence type="ECO:0000313" key="2">
    <source>
        <dbReference type="EMBL" id="KDQ12514.1"/>
    </source>
</evidence>
<dbReference type="HOGENOM" id="CLU_2108648_0_0_1"/>
<feature type="region of interest" description="Disordered" evidence="1">
    <location>
        <begin position="1"/>
        <end position="30"/>
    </location>
</feature>
<dbReference type="EMBL" id="KL198050">
    <property type="protein sequence ID" value="KDQ12514.1"/>
    <property type="molecule type" value="Genomic_DNA"/>
</dbReference>
<dbReference type="InParanoid" id="A0A067MAC4"/>
<proteinExistence type="predicted"/>
<evidence type="ECO:0000313" key="3">
    <source>
        <dbReference type="Proteomes" id="UP000027195"/>
    </source>
</evidence>